<dbReference type="InterPro" id="IPR015422">
    <property type="entry name" value="PyrdxlP-dep_Trfase_small"/>
</dbReference>
<dbReference type="GO" id="GO:0030170">
    <property type="term" value="F:pyridoxal phosphate binding"/>
    <property type="evidence" value="ECO:0007669"/>
    <property type="project" value="InterPro"/>
</dbReference>
<evidence type="ECO:0000256" key="2">
    <source>
        <dbReference type="ARBA" id="ARBA00022898"/>
    </source>
</evidence>
<dbReference type="Gene3D" id="3.90.1150.10">
    <property type="entry name" value="Aspartate Aminotransferase, domain 1"/>
    <property type="match status" value="1"/>
</dbReference>
<evidence type="ECO:0000256" key="5">
    <source>
        <dbReference type="ARBA" id="ARBA00048780"/>
    </source>
</evidence>
<name>A0A1I2GQS9_9ACTN</name>
<evidence type="ECO:0000256" key="1">
    <source>
        <dbReference type="ARBA" id="ARBA00001933"/>
    </source>
</evidence>
<keyword evidence="2 7" id="KW-0663">Pyridoxal phosphate</keyword>
<keyword evidence="10" id="KW-0456">Lyase</keyword>
<evidence type="ECO:0000256" key="4">
    <source>
        <dbReference type="ARBA" id="ARBA00047199"/>
    </source>
</evidence>
<reference evidence="10 11" key="1">
    <citation type="submission" date="2016-10" db="EMBL/GenBank/DDBJ databases">
        <authorList>
            <person name="de Groot N.N."/>
        </authorList>
    </citation>
    <scope>NUCLEOTIDE SEQUENCE [LARGE SCALE GENOMIC DNA]</scope>
    <source>
        <strain evidence="10 11">DSM 43019</strain>
    </source>
</reference>
<sequence length="397" mass="40988">MTSPLHSDSVAVHAGRADLTALGVHAPPLDLSSTYPLPDPERGGESYEAMATGGHPLPDGGAVYARLWNPTVARFETALAQLEQTATAVAFGSGMAAMTAAILAHTAMAGRPHVVAVRPLYGGTDHLLATGLLGTEVTFCAESEVAARIRPDTGLVILETPANPTLDLVDIAAVAGQAGDVPLLVDNTFATPVLQNPVTLGATMALHSATKYLGGHGDVVAGVIACGEATAGRLRQVRAVTGGLLHPWGAYLLHRGLATLPVRMRAQQDSARRIAAWLAGHPAVARVHYPGLDGDPRGLLGRQSRGPGAMVSIALRGGFEAACRLTTGTRLFTHAVSLGGVDSLIQHPAALTHRPVPAHARPSADLVRLSIGLEHAGDLIADLDRALAATVPPRRSS</sequence>
<comment type="catalytic activity">
    <reaction evidence="6">
        <text>L-methionine + H2O = methanethiol + 2-oxobutanoate + NH4(+)</text>
        <dbReference type="Rhea" id="RHEA:23800"/>
        <dbReference type="ChEBI" id="CHEBI:15377"/>
        <dbReference type="ChEBI" id="CHEBI:16007"/>
        <dbReference type="ChEBI" id="CHEBI:16763"/>
        <dbReference type="ChEBI" id="CHEBI:28938"/>
        <dbReference type="ChEBI" id="CHEBI:57844"/>
        <dbReference type="EC" id="4.4.1.11"/>
    </reaction>
    <physiologicalReaction direction="left-to-right" evidence="6">
        <dbReference type="Rhea" id="RHEA:23801"/>
    </physiologicalReaction>
</comment>
<dbReference type="PIRSF" id="PIRSF001434">
    <property type="entry name" value="CGS"/>
    <property type="match status" value="1"/>
</dbReference>
<evidence type="ECO:0000256" key="9">
    <source>
        <dbReference type="SAM" id="MobiDB-lite"/>
    </source>
</evidence>
<gene>
    <name evidence="10" type="ORF">SAMN05421541_10773</name>
</gene>
<comment type="similarity">
    <text evidence="8">Belongs to the trans-sulfuration enzymes family.</text>
</comment>
<dbReference type="Proteomes" id="UP000199645">
    <property type="component" value="Unassembled WGS sequence"/>
</dbReference>
<feature type="region of interest" description="Disordered" evidence="9">
    <location>
        <begin position="30"/>
        <end position="52"/>
    </location>
</feature>
<comment type="catalytic activity">
    <reaction evidence="5">
        <text>L-homocysteine + H2O = 2-oxobutanoate + hydrogen sulfide + NH4(+) + H(+)</text>
        <dbReference type="Rhea" id="RHEA:14501"/>
        <dbReference type="ChEBI" id="CHEBI:15377"/>
        <dbReference type="ChEBI" id="CHEBI:15378"/>
        <dbReference type="ChEBI" id="CHEBI:16763"/>
        <dbReference type="ChEBI" id="CHEBI:28938"/>
        <dbReference type="ChEBI" id="CHEBI:29919"/>
        <dbReference type="ChEBI" id="CHEBI:58199"/>
        <dbReference type="EC" id="4.4.1.2"/>
    </reaction>
    <physiologicalReaction direction="left-to-right" evidence="5">
        <dbReference type="Rhea" id="RHEA:14502"/>
    </physiologicalReaction>
</comment>
<dbReference type="EMBL" id="FONV01000007">
    <property type="protein sequence ID" value="SFF19638.1"/>
    <property type="molecule type" value="Genomic_DNA"/>
</dbReference>
<dbReference type="GO" id="GO:0019343">
    <property type="term" value="P:cysteine biosynthetic process via cystathionine"/>
    <property type="evidence" value="ECO:0007669"/>
    <property type="project" value="TreeGrafter"/>
</dbReference>
<dbReference type="InterPro" id="IPR015421">
    <property type="entry name" value="PyrdxlP-dep_Trfase_major"/>
</dbReference>
<dbReference type="RefSeq" id="WP_093615930.1">
    <property type="nucleotide sequence ID" value="NZ_BOMT01000041.1"/>
</dbReference>
<protein>
    <recommendedName>
        <fullName evidence="3">homocysteine desulfhydrase</fullName>
        <ecNumber evidence="3">4.4.1.2</ecNumber>
    </recommendedName>
    <alternativeName>
        <fullName evidence="4">Homocysteine desulfhydrase</fullName>
    </alternativeName>
</protein>
<keyword evidence="11" id="KW-1185">Reference proteome</keyword>
<evidence type="ECO:0000313" key="10">
    <source>
        <dbReference type="EMBL" id="SFF19638.1"/>
    </source>
</evidence>
<dbReference type="Gene3D" id="3.40.640.10">
    <property type="entry name" value="Type I PLP-dependent aspartate aminotransferase-like (Major domain)"/>
    <property type="match status" value="1"/>
</dbReference>
<dbReference type="GO" id="GO:0047982">
    <property type="term" value="F:homocysteine desulfhydrase activity"/>
    <property type="evidence" value="ECO:0007669"/>
    <property type="project" value="UniProtKB-EC"/>
</dbReference>
<dbReference type="GO" id="GO:0019346">
    <property type="term" value="P:transsulfuration"/>
    <property type="evidence" value="ECO:0007669"/>
    <property type="project" value="InterPro"/>
</dbReference>
<comment type="cofactor">
    <cofactor evidence="1 8">
        <name>pyridoxal 5'-phosphate</name>
        <dbReference type="ChEBI" id="CHEBI:597326"/>
    </cofactor>
</comment>
<dbReference type="GO" id="GO:0005737">
    <property type="term" value="C:cytoplasm"/>
    <property type="evidence" value="ECO:0007669"/>
    <property type="project" value="TreeGrafter"/>
</dbReference>
<proteinExistence type="inferred from homology"/>
<dbReference type="SUPFAM" id="SSF53383">
    <property type="entry name" value="PLP-dependent transferases"/>
    <property type="match status" value="1"/>
</dbReference>
<organism evidence="10 11">
    <name type="scientific">Actinoplanes philippinensis</name>
    <dbReference type="NCBI Taxonomy" id="35752"/>
    <lineage>
        <taxon>Bacteria</taxon>
        <taxon>Bacillati</taxon>
        <taxon>Actinomycetota</taxon>
        <taxon>Actinomycetes</taxon>
        <taxon>Micromonosporales</taxon>
        <taxon>Micromonosporaceae</taxon>
        <taxon>Actinoplanes</taxon>
    </lineage>
</organism>
<dbReference type="STRING" id="35752.SAMN05421541_10773"/>
<dbReference type="InterPro" id="IPR000277">
    <property type="entry name" value="Cys/Met-Metab_PyrdxlP-dep_enz"/>
</dbReference>
<dbReference type="InterPro" id="IPR015424">
    <property type="entry name" value="PyrdxlP-dep_Trfase"/>
</dbReference>
<feature type="modified residue" description="N6-(pyridoxal phosphate)lysine" evidence="7">
    <location>
        <position position="211"/>
    </location>
</feature>
<evidence type="ECO:0000256" key="8">
    <source>
        <dbReference type="RuleBase" id="RU362118"/>
    </source>
</evidence>
<dbReference type="GO" id="GO:0018826">
    <property type="term" value="F:methionine gamma-lyase activity"/>
    <property type="evidence" value="ECO:0007669"/>
    <property type="project" value="UniProtKB-EC"/>
</dbReference>
<dbReference type="PANTHER" id="PTHR11808:SF85">
    <property type="entry name" value="CYSTATHIONINE GAMMA-LYASE-RELATED"/>
    <property type="match status" value="1"/>
</dbReference>
<dbReference type="EC" id="4.4.1.2" evidence="3"/>
<dbReference type="Pfam" id="PF01053">
    <property type="entry name" value="Cys_Met_Meta_PP"/>
    <property type="match status" value="1"/>
</dbReference>
<evidence type="ECO:0000256" key="6">
    <source>
        <dbReference type="ARBA" id="ARBA00052699"/>
    </source>
</evidence>
<dbReference type="GO" id="GO:0004123">
    <property type="term" value="F:cystathionine gamma-lyase activity"/>
    <property type="evidence" value="ECO:0007669"/>
    <property type="project" value="TreeGrafter"/>
</dbReference>
<dbReference type="AlphaFoldDB" id="A0A1I2GQS9"/>
<accession>A0A1I2GQS9</accession>
<dbReference type="OrthoDB" id="9780685at2"/>
<evidence type="ECO:0000256" key="3">
    <source>
        <dbReference type="ARBA" id="ARBA00047175"/>
    </source>
</evidence>
<evidence type="ECO:0000313" key="11">
    <source>
        <dbReference type="Proteomes" id="UP000199645"/>
    </source>
</evidence>
<evidence type="ECO:0000256" key="7">
    <source>
        <dbReference type="PIRSR" id="PIRSR001434-2"/>
    </source>
</evidence>
<dbReference type="PANTHER" id="PTHR11808">
    <property type="entry name" value="TRANS-SULFURATION ENZYME FAMILY MEMBER"/>
    <property type="match status" value="1"/>
</dbReference>
<dbReference type="FunFam" id="3.40.640.10:FF:000046">
    <property type="entry name" value="Cystathionine gamma-lyase"/>
    <property type="match status" value="1"/>
</dbReference>